<dbReference type="Gene3D" id="3.90.930.12">
    <property type="entry name" value="Ribosomal protein L6, alpha-beta domain"/>
    <property type="match status" value="2"/>
</dbReference>
<dbReference type="Pfam" id="PF00347">
    <property type="entry name" value="Ribosomal_L6"/>
    <property type="match status" value="2"/>
</dbReference>
<keyword evidence="6" id="KW-0694">RNA-binding</keyword>
<comment type="function">
    <text evidence="6">This protein binds to the 23S rRNA, and is important in its secondary structure. It is located near the subunit interface in the base of the L7/L12 stalk, and near the tRNA binding site of the peptidyltransferase center.</text>
</comment>
<keyword evidence="2 5" id="KW-0687">Ribonucleoprotein</keyword>
<feature type="domain" description="Large ribosomal subunit protein uL6 alpha-beta" evidence="7">
    <location>
        <begin position="91"/>
        <end position="174"/>
    </location>
</feature>
<dbReference type="PRINTS" id="PR00059">
    <property type="entry name" value="RIBOSOMALL6"/>
</dbReference>
<evidence type="ECO:0000313" key="9">
    <source>
        <dbReference type="EMBL" id="MCS5710279.1"/>
    </source>
</evidence>
<keyword evidence="10" id="KW-1185">Reference proteome</keyword>
<sequence>MSSRVGRLPIEVPKGIEVRIADNVVVIKGAKGELKQPLNQAVSVVFEDQQIKVSANESFANANAIAGTTRAILQNHVKGVSEGFVKKLTLVGVGYRAQLAKSPDGRPMLNLTLGLSHPVTFTAPAGINLASASFTEIEVSGLDRQLVGQVAADIRGICGGLRSPEPYKGKGIRYADEVIILKETKKK</sequence>
<dbReference type="InterPro" id="IPR002358">
    <property type="entry name" value="Ribosomal_uL6_CS"/>
</dbReference>
<dbReference type="GO" id="GO:0002181">
    <property type="term" value="P:cytoplasmic translation"/>
    <property type="evidence" value="ECO:0007669"/>
    <property type="project" value="TreeGrafter"/>
</dbReference>
<dbReference type="GO" id="GO:0003735">
    <property type="term" value="F:structural constituent of ribosome"/>
    <property type="evidence" value="ECO:0007669"/>
    <property type="project" value="UniProtKB-UniRule"/>
</dbReference>
<name>A0A0Q9YBH8_9GAMM</name>
<dbReference type="AlphaFoldDB" id="A0A0Q9YBH8"/>
<reference evidence="9" key="3">
    <citation type="submission" date="2021-06" db="EMBL/GenBank/DDBJ databases">
        <title>Genomic Description and Analysis of Intracellular Bacteria, Candidatus Berkiella cookevillensis and Candidatus Berkiella aquae.</title>
        <authorList>
            <person name="Kidane D.T."/>
            <person name="Mehari Y.T."/>
            <person name="Rice F.C."/>
            <person name="Arivett B.A."/>
            <person name="Farone A.L."/>
            <person name="Berk S.G."/>
            <person name="Farone M.B."/>
        </authorList>
    </citation>
    <scope>NUCLEOTIDE SEQUENCE</scope>
    <source>
        <strain evidence="9">HT99</strain>
    </source>
</reference>
<dbReference type="NCBIfam" id="TIGR03654">
    <property type="entry name" value="L6_bact"/>
    <property type="match status" value="1"/>
</dbReference>
<dbReference type="OrthoDB" id="9805007at2"/>
<evidence type="ECO:0000256" key="1">
    <source>
        <dbReference type="ARBA" id="ARBA00022980"/>
    </source>
</evidence>
<accession>A0A0Q9YBH8</accession>
<evidence type="ECO:0000259" key="7">
    <source>
        <dbReference type="Pfam" id="PF00347"/>
    </source>
</evidence>
<dbReference type="EMBL" id="LKAJ01000022">
    <property type="protein sequence ID" value="KRG18013.1"/>
    <property type="molecule type" value="Genomic_DNA"/>
</dbReference>
<dbReference type="GO" id="GO:0022625">
    <property type="term" value="C:cytosolic large ribosomal subunit"/>
    <property type="evidence" value="ECO:0007669"/>
    <property type="project" value="UniProtKB-UniRule"/>
</dbReference>
<dbReference type="SUPFAM" id="SSF56053">
    <property type="entry name" value="Ribosomal protein L6"/>
    <property type="match status" value="2"/>
</dbReference>
<gene>
    <name evidence="8" type="primary">rplF</name>
    <name evidence="9" type="ORF">HT99x_002475</name>
    <name evidence="8" type="ORF">HT99x_03065</name>
</gene>
<dbReference type="EMBL" id="LKAJ02000001">
    <property type="protein sequence ID" value="MCS5710279.1"/>
    <property type="molecule type" value="Genomic_DNA"/>
</dbReference>
<evidence type="ECO:0000256" key="4">
    <source>
        <dbReference type="NCBIfam" id="TIGR03654"/>
    </source>
</evidence>
<comment type="similarity">
    <text evidence="5">Belongs to the universal ribosomal protein uL6 family.</text>
</comment>
<proteinExistence type="inferred from homology"/>
<dbReference type="PROSITE" id="PS00525">
    <property type="entry name" value="RIBOSOMAL_L6_1"/>
    <property type="match status" value="1"/>
</dbReference>
<dbReference type="PATRIC" id="fig|1590043.3.peg.3121"/>
<evidence type="ECO:0000313" key="8">
    <source>
        <dbReference type="EMBL" id="KRG18013.1"/>
    </source>
</evidence>
<reference evidence="9" key="2">
    <citation type="journal article" date="2016" name="Genome Announc.">
        <title>Draft Genome Sequences of Two Novel Amoeba-Resistant Intranuclear Bacteria, 'Candidatus Berkiella cookevillensis' and 'Candidatus Berkiella aquae'.</title>
        <authorList>
            <person name="Mehari Y.T."/>
            <person name="Arivett B.A."/>
            <person name="Farone A.L."/>
            <person name="Gunderson J.H."/>
            <person name="Farone M.B."/>
        </authorList>
    </citation>
    <scope>NUCLEOTIDE SEQUENCE</scope>
    <source>
        <strain evidence="9">HT99</strain>
    </source>
</reference>
<evidence type="ECO:0000256" key="3">
    <source>
        <dbReference type="ARBA" id="ARBA00035454"/>
    </source>
</evidence>
<dbReference type="InterPro" id="IPR000702">
    <property type="entry name" value="Ribosomal_uL6-like"/>
</dbReference>
<feature type="domain" description="Large ribosomal subunit protein uL6 alpha-beta" evidence="7">
    <location>
        <begin position="12"/>
        <end position="83"/>
    </location>
</feature>
<evidence type="ECO:0000256" key="5">
    <source>
        <dbReference type="RuleBase" id="RU003869"/>
    </source>
</evidence>
<dbReference type="PIRSF" id="PIRSF002162">
    <property type="entry name" value="Ribosomal_L6"/>
    <property type="match status" value="1"/>
</dbReference>
<comment type="caution">
    <text evidence="8">The sequence shown here is derived from an EMBL/GenBank/DDBJ whole genome shotgun (WGS) entry which is preliminary data.</text>
</comment>
<dbReference type="PANTHER" id="PTHR11655">
    <property type="entry name" value="60S/50S RIBOSOMAL PROTEIN L6/L9"/>
    <property type="match status" value="1"/>
</dbReference>
<evidence type="ECO:0000256" key="2">
    <source>
        <dbReference type="ARBA" id="ARBA00023274"/>
    </source>
</evidence>
<keyword evidence="6" id="KW-0699">rRNA-binding</keyword>
<dbReference type="PANTHER" id="PTHR11655:SF14">
    <property type="entry name" value="LARGE RIBOSOMAL SUBUNIT PROTEIN UL6M"/>
    <property type="match status" value="1"/>
</dbReference>
<reference evidence="8" key="1">
    <citation type="submission" date="2015-09" db="EMBL/GenBank/DDBJ databases">
        <title>Draft Genome Sequences of Two Novel Amoeba-resistant Intranuclear Bacteria, Candidatus Berkiella cookevillensis and Candidatus Berkiella aquae.</title>
        <authorList>
            <person name="Mehari Y.T."/>
            <person name="Arivett B.A."/>
            <person name="Farone A.L."/>
            <person name="Gunderson J.H."/>
            <person name="Farone M.B."/>
        </authorList>
    </citation>
    <scope>NUCLEOTIDE SEQUENCE [LARGE SCALE GENOMIC DNA]</scope>
    <source>
        <strain evidence="8">HT99</strain>
    </source>
</reference>
<organism evidence="8">
    <name type="scientific">Candidatus Berkiella aquae</name>
    <dbReference type="NCBI Taxonomy" id="295108"/>
    <lineage>
        <taxon>Bacteria</taxon>
        <taxon>Pseudomonadati</taxon>
        <taxon>Pseudomonadota</taxon>
        <taxon>Gammaproteobacteria</taxon>
        <taxon>Candidatus Berkiellales</taxon>
        <taxon>Candidatus Berkiellaceae</taxon>
        <taxon>Candidatus Berkiella</taxon>
    </lineage>
</organism>
<evidence type="ECO:0000256" key="6">
    <source>
        <dbReference type="RuleBase" id="RU003870"/>
    </source>
</evidence>
<dbReference type="STRING" id="295108.HT99x_03065"/>
<dbReference type="InterPro" id="IPR036789">
    <property type="entry name" value="Ribosomal_uL6-like_a/b-dom_sf"/>
</dbReference>
<evidence type="ECO:0000313" key="10">
    <source>
        <dbReference type="Proteomes" id="UP000051497"/>
    </source>
</evidence>
<keyword evidence="1 5" id="KW-0689">Ribosomal protein</keyword>
<dbReference type="Proteomes" id="UP000051497">
    <property type="component" value="Unassembled WGS sequence"/>
</dbReference>
<dbReference type="RefSeq" id="WP_075067654.1">
    <property type="nucleotide sequence ID" value="NZ_LKAJ02000001.1"/>
</dbReference>
<dbReference type="GO" id="GO:0019843">
    <property type="term" value="F:rRNA binding"/>
    <property type="evidence" value="ECO:0007669"/>
    <property type="project" value="UniProtKB-UniRule"/>
</dbReference>
<dbReference type="InterPro" id="IPR020040">
    <property type="entry name" value="Ribosomal_uL6_a/b-dom"/>
</dbReference>
<protein>
    <recommendedName>
        <fullName evidence="3 4">50S ribosomal protein L6</fullName>
    </recommendedName>
</protein>
<dbReference type="InterPro" id="IPR019906">
    <property type="entry name" value="Ribosomal_uL6_bac-type"/>
</dbReference>